<reference evidence="5 6" key="1">
    <citation type="submission" date="2024-07" db="EMBL/GenBank/DDBJ databases">
        <title>Section-level genome sequencing and comparative genomics of Aspergillus sections Usti and Cavernicolus.</title>
        <authorList>
            <consortium name="Lawrence Berkeley National Laboratory"/>
            <person name="Nybo J.L."/>
            <person name="Vesth T.C."/>
            <person name="Theobald S."/>
            <person name="Frisvad J.C."/>
            <person name="Larsen T.O."/>
            <person name="Kjaerboelling I."/>
            <person name="Rothschild-Mancinelli K."/>
            <person name="Lyhne E.K."/>
            <person name="Kogle M.E."/>
            <person name="Barry K."/>
            <person name="Clum A."/>
            <person name="Na H."/>
            <person name="Ledsgaard L."/>
            <person name="Lin J."/>
            <person name="Lipzen A."/>
            <person name="Kuo A."/>
            <person name="Riley R."/>
            <person name="Mondo S."/>
            <person name="LaButti K."/>
            <person name="Haridas S."/>
            <person name="Pangalinan J."/>
            <person name="Salamov A.A."/>
            <person name="Simmons B.A."/>
            <person name="Magnuson J.K."/>
            <person name="Chen J."/>
            <person name="Drula E."/>
            <person name="Henrissat B."/>
            <person name="Wiebenga A."/>
            <person name="Lubbers R.J."/>
            <person name="Gomes A.C."/>
            <person name="Makela M.R."/>
            <person name="Stajich J."/>
            <person name="Grigoriev I.V."/>
            <person name="Mortensen U.H."/>
            <person name="De vries R.P."/>
            <person name="Baker S.E."/>
            <person name="Andersen M.R."/>
        </authorList>
    </citation>
    <scope>NUCLEOTIDE SEQUENCE [LARGE SCALE GENOMIC DNA]</scope>
    <source>
        <strain evidence="5 6">CBS 600.67</strain>
    </source>
</reference>
<proteinExistence type="predicted"/>
<evidence type="ECO:0000256" key="2">
    <source>
        <dbReference type="ARBA" id="ARBA00022525"/>
    </source>
</evidence>
<dbReference type="SUPFAM" id="SSF51126">
    <property type="entry name" value="Pectin lyase-like"/>
    <property type="match status" value="1"/>
</dbReference>
<comment type="caution">
    <text evidence="5">The sequence shown here is derived from an EMBL/GenBank/DDBJ whole genome shotgun (WGS) entry which is preliminary data.</text>
</comment>
<dbReference type="Gene3D" id="2.160.20.10">
    <property type="entry name" value="Single-stranded right-handed beta-helix, Pectin lyase-like"/>
    <property type="match status" value="1"/>
</dbReference>
<keyword evidence="3" id="KW-0732">Signal</keyword>
<keyword evidence="6" id="KW-1185">Reference proteome</keyword>
<evidence type="ECO:0000259" key="4">
    <source>
        <dbReference type="Pfam" id="PF12708"/>
    </source>
</evidence>
<accession>A0ABR4IU82</accession>
<evidence type="ECO:0000313" key="6">
    <source>
        <dbReference type="Proteomes" id="UP001610335"/>
    </source>
</evidence>
<dbReference type="PANTHER" id="PTHR33928:SF2">
    <property type="entry name" value="PECTATE LYASE SUPERFAMILY PROTEIN DOMAIN-CONTAINING PROTEIN-RELATED"/>
    <property type="match status" value="1"/>
</dbReference>
<evidence type="ECO:0000256" key="1">
    <source>
        <dbReference type="ARBA" id="ARBA00004613"/>
    </source>
</evidence>
<dbReference type="PANTHER" id="PTHR33928">
    <property type="entry name" value="POLYGALACTURONASE QRT3"/>
    <property type="match status" value="1"/>
</dbReference>
<dbReference type="EMBL" id="JBFXLS010000010">
    <property type="protein sequence ID" value="KAL2831137.1"/>
    <property type="molecule type" value="Genomic_DNA"/>
</dbReference>
<feature type="domain" description="Rhamnogalacturonase A/B/Epimerase-like pectate lyase" evidence="4">
    <location>
        <begin position="81"/>
        <end position="135"/>
    </location>
</feature>
<evidence type="ECO:0000256" key="3">
    <source>
        <dbReference type="ARBA" id="ARBA00022729"/>
    </source>
</evidence>
<feature type="domain" description="Rhamnogalacturonase A/B/Epimerase-like pectate lyase" evidence="4">
    <location>
        <begin position="136"/>
        <end position="229"/>
    </location>
</feature>
<comment type="subcellular location">
    <subcellularLocation>
        <location evidence="1">Secreted</location>
    </subcellularLocation>
</comment>
<dbReference type="Proteomes" id="UP001610335">
    <property type="component" value="Unassembled WGS sequence"/>
</dbReference>
<keyword evidence="5" id="KW-0456">Lyase</keyword>
<dbReference type="InterPro" id="IPR039279">
    <property type="entry name" value="QRT3-like"/>
</dbReference>
<sequence length="231" mass="25340">MTKLNRARLDKPIGDTYGLNRGMNISRRSDDESFPRLLDITEKIAHAAALACQRVDGAFWMKDVRRQGIAPWGNDPNYKVFRNVVNDYHADLSGASDSTAAIQAAINDGHCCGEKCNGSTLKNAIIYFPPGTYLANNWPTIKVASSFVGLGVLSTNEYFGGTGPDGKHAQYYVKTVQFYSQIRNLRIDITSKNPNAYVCAIHYQVAQATSLQKVELIPTTGTTQQGICVIA</sequence>
<dbReference type="Pfam" id="PF12708">
    <property type="entry name" value="Pect-lyase_RHGA_epim"/>
    <property type="match status" value="2"/>
</dbReference>
<name>A0ABR4IU82_9EURO</name>
<organism evidence="5 6">
    <name type="scientific">Aspergillus cavernicola</name>
    <dbReference type="NCBI Taxonomy" id="176166"/>
    <lineage>
        <taxon>Eukaryota</taxon>
        <taxon>Fungi</taxon>
        <taxon>Dikarya</taxon>
        <taxon>Ascomycota</taxon>
        <taxon>Pezizomycotina</taxon>
        <taxon>Eurotiomycetes</taxon>
        <taxon>Eurotiomycetidae</taxon>
        <taxon>Eurotiales</taxon>
        <taxon>Aspergillaceae</taxon>
        <taxon>Aspergillus</taxon>
        <taxon>Aspergillus subgen. Nidulantes</taxon>
    </lineage>
</organism>
<dbReference type="InterPro" id="IPR024535">
    <property type="entry name" value="RHGA/B-epi-like_pectate_lyase"/>
</dbReference>
<dbReference type="GO" id="GO:0016829">
    <property type="term" value="F:lyase activity"/>
    <property type="evidence" value="ECO:0007669"/>
    <property type="project" value="UniProtKB-KW"/>
</dbReference>
<protein>
    <submittedName>
        <fullName evidence="5">Pectate lyase superfamily protein-domain-containing protein</fullName>
    </submittedName>
</protein>
<dbReference type="InterPro" id="IPR012334">
    <property type="entry name" value="Pectin_lyas_fold"/>
</dbReference>
<dbReference type="InterPro" id="IPR011050">
    <property type="entry name" value="Pectin_lyase_fold/virulence"/>
</dbReference>
<evidence type="ECO:0000313" key="5">
    <source>
        <dbReference type="EMBL" id="KAL2831137.1"/>
    </source>
</evidence>
<gene>
    <name evidence="5" type="ORF">BDW59DRAFT_158082</name>
</gene>
<keyword evidence="2" id="KW-0964">Secreted</keyword>